<evidence type="ECO:0008006" key="3">
    <source>
        <dbReference type="Google" id="ProtNLM"/>
    </source>
</evidence>
<comment type="caution">
    <text evidence="1">The sequence shown here is derived from an EMBL/GenBank/DDBJ whole genome shotgun (WGS) entry which is preliminary data.</text>
</comment>
<evidence type="ECO:0000313" key="2">
    <source>
        <dbReference type="Proteomes" id="UP000604825"/>
    </source>
</evidence>
<keyword evidence="2" id="KW-1185">Reference proteome</keyword>
<evidence type="ECO:0000313" key="1">
    <source>
        <dbReference type="EMBL" id="CAD6225572.1"/>
    </source>
</evidence>
<dbReference type="EMBL" id="CAJGYO010000004">
    <property type="protein sequence ID" value="CAD6225572.1"/>
    <property type="molecule type" value="Genomic_DNA"/>
</dbReference>
<reference evidence="1" key="1">
    <citation type="submission" date="2020-10" db="EMBL/GenBank/DDBJ databases">
        <authorList>
            <person name="Han B."/>
            <person name="Lu T."/>
            <person name="Zhao Q."/>
            <person name="Huang X."/>
            <person name="Zhao Y."/>
        </authorList>
    </citation>
    <scope>NUCLEOTIDE SEQUENCE</scope>
</reference>
<dbReference type="AlphaFoldDB" id="A0A811NKU7"/>
<protein>
    <recommendedName>
        <fullName evidence="3">Reverse transcriptase domain-containing protein</fullName>
    </recommendedName>
</protein>
<organism evidence="1 2">
    <name type="scientific">Miscanthus lutarioriparius</name>
    <dbReference type="NCBI Taxonomy" id="422564"/>
    <lineage>
        <taxon>Eukaryota</taxon>
        <taxon>Viridiplantae</taxon>
        <taxon>Streptophyta</taxon>
        <taxon>Embryophyta</taxon>
        <taxon>Tracheophyta</taxon>
        <taxon>Spermatophyta</taxon>
        <taxon>Magnoliopsida</taxon>
        <taxon>Liliopsida</taxon>
        <taxon>Poales</taxon>
        <taxon>Poaceae</taxon>
        <taxon>PACMAD clade</taxon>
        <taxon>Panicoideae</taxon>
        <taxon>Andropogonodae</taxon>
        <taxon>Andropogoneae</taxon>
        <taxon>Saccharinae</taxon>
        <taxon>Miscanthus</taxon>
    </lineage>
</organism>
<sequence length="126" mass="14322">MGLVQRLFDLAIGQNVLMELPLAAKWRTSMYTDDVTILKSPKKDMEVVKIILGAFGKALGLRINMDKSSIHPIRCENIDLDHVLLTFLGTRGTFHCRYLGLQLHTMPLQKVHVQPHIECFGQRLLV</sequence>
<proteinExistence type="predicted"/>
<name>A0A811NKU7_9POAL</name>
<dbReference type="Proteomes" id="UP000604825">
    <property type="component" value="Unassembled WGS sequence"/>
</dbReference>
<gene>
    <name evidence="1" type="ORF">NCGR_LOCUS17586</name>
</gene>
<accession>A0A811NKU7</accession>